<comment type="caution">
    <text evidence="2">The sequence shown here is derived from an EMBL/GenBank/DDBJ whole genome shotgun (WGS) entry which is preliminary data.</text>
</comment>
<dbReference type="PANTHER" id="PTHR31900:SF34">
    <property type="entry name" value="EMB|CAB62440.1-RELATED"/>
    <property type="match status" value="1"/>
</dbReference>
<proteinExistence type="predicted"/>
<dbReference type="InterPro" id="IPR050232">
    <property type="entry name" value="FBL13/AtMIF1-like"/>
</dbReference>
<dbReference type="PANTHER" id="PTHR31900">
    <property type="entry name" value="F-BOX/RNI SUPERFAMILY PROTEIN-RELATED"/>
    <property type="match status" value="1"/>
</dbReference>
<protein>
    <recommendedName>
        <fullName evidence="1">F-box domain-containing protein</fullName>
    </recommendedName>
</protein>
<evidence type="ECO:0000259" key="1">
    <source>
        <dbReference type="PROSITE" id="PS50181"/>
    </source>
</evidence>
<dbReference type="Proteomes" id="UP001341840">
    <property type="component" value="Unassembled WGS sequence"/>
</dbReference>
<dbReference type="Gene3D" id="1.20.1280.50">
    <property type="match status" value="1"/>
</dbReference>
<dbReference type="Pfam" id="PF07723">
    <property type="entry name" value="LRR_2"/>
    <property type="match status" value="1"/>
</dbReference>
<reference evidence="2 3" key="1">
    <citation type="journal article" date="2023" name="Plants (Basel)">
        <title>Bridging the Gap: Combining Genomics and Transcriptomics Approaches to Understand Stylosanthes scabra, an Orphan Legume from the Brazilian Caatinga.</title>
        <authorList>
            <person name="Ferreira-Neto J.R.C."/>
            <person name="da Silva M.D."/>
            <person name="Binneck E."/>
            <person name="de Melo N.F."/>
            <person name="da Silva R.H."/>
            <person name="de Melo A.L.T.M."/>
            <person name="Pandolfi V."/>
            <person name="Bustamante F.O."/>
            <person name="Brasileiro-Vidal A.C."/>
            <person name="Benko-Iseppon A.M."/>
        </authorList>
    </citation>
    <scope>NUCLEOTIDE SEQUENCE [LARGE SCALE GENOMIC DNA]</scope>
    <source>
        <tissue evidence="2">Leaves</tissue>
    </source>
</reference>
<organism evidence="2 3">
    <name type="scientific">Stylosanthes scabra</name>
    <dbReference type="NCBI Taxonomy" id="79078"/>
    <lineage>
        <taxon>Eukaryota</taxon>
        <taxon>Viridiplantae</taxon>
        <taxon>Streptophyta</taxon>
        <taxon>Embryophyta</taxon>
        <taxon>Tracheophyta</taxon>
        <taxon>Spermatophyta</taxon>
        <taxon>Magnoliopsida</taxon>
        <taxon>eudicotyledons</taxon>
        <taxon>Gunneridae</taxon>
        <taxon>Pentapetalae</taxon>
        <taxon>rosids</taxon>
        <taxon>fabids</taxon>
        <taxon>Fabales</taxon>
        <taxon>Fabaceae</taxon>
        <taxon>Papilionoideae</taxon>
        <taxon>50 kb inversion clade</taxon>
        <taxon>dalbergioids sensu lato</taxon>
        <taxon>Dalbergieae</taxon>
        <taxon>Pterocarpus clade</taxon>
        <taxon>Stylosanthes</taxon>
    </lineage>
</organism>
<sequence length="327" mass="37435">MTGVDRISVLPDAILVHILSFLSSQTVVTATSTLSTRWRDLWLSVPTVDLDDSLFRLRAKPDRFVPFAYAVLLSRDATQPILNFRLKYRSASVASCDVNFWLKIAIQRKVETVEFSPFFFSHVTLPTAIFTCSRLLVLKLQNLIVDRISTVHLPLLKTLHIDLVRFTNGEYLEIILSGCPNIHHLKIKGLELQQSFIPLGVTFPNLIHVELFVSQCKWIWIVRLLNNSPLLQVLDIGGEKLARPLVLPDPPYPQTVTGCLSSHLRACTMRNFLGYRFDIRFATYVLQNARVLKKMIQNSMEERDKYQILKKISKVPRISATCELLFE</sequence>
<dbReference type="InterPro" id="IPR036047">
    <property type="entry name" value="F-box-like_dom_sf"/>
</dbReference>
<dbReference type="EMBL" id="JASCZI010120974">
    <property type="protein sequence ID" value="MED6158438.1"/>
    <property type="molecule type" value="Genomic_DNA"/>
</dbReference>
<evidence type="ECO:0000313" key="3">
    <source>
        <dbReference type="Proteomes" id="UP001341840"/>
    </source>
</evidence>
<dbReference type="InterPro" id="IPR001810">
    <property type="entry name" value="F-box_dom"/>
</dbReference>
<dbReference type="SUPFAM" id="SSF52047">
    <property type="entry name" value="RNI-like"/>
    <property type="match status" value="1"/>
</dbReference>
<gene>
    <name evidence="2" type="ORF">PIB30_032762</name>
</gene>
<dbReference type="Pfam" id="PF08387">
    <property type="entry name" value="FBD"/>
    <property type="match status" value="1"/>
</dbReference>
<dbReference type="SMART" id="SM00579">
    <property type="entry name" value="FBD"/>
    <property type="match status" value="1"/>
</dbReference>
<dbReference type="PROSITE" id="PS50181">
    <property type="entry name" value="FBOX"/>
    <property type="match status" value="1"/>
</dbReference>
<dbReference type="Pfam" id="PF00646">
    <property type="entry name" value="F-box"/>
    <property type="match status" value="1"/>
</dbReference>
<keyword evidence="3" id="KW-1185">Reference proteome</keyword>
<evidence type="ECO:0000313" key="2">
    <source>
        <dbReference type="EMBL" id="MED6158438.1"/>
    </source>
</evidence>
<dbReference type="Gene3D" id="3.80.10.10">
    <property type="entry name" value="Ribonuclease Inhibitor"/>
    <property type="match status" value="1"/>
</dbReference>
<dbReference type="InterPro" id="IPR013101">
    <property type="entry name" value="LRR_PRU1-like"/>
</dbReference>
<dbReference type="InterPro" id="IPR006566">
    <property type="entry name" value="FBD"/>
</dbReference>
<accession>A0ABU6UE91</accession>
<dbReference type="SUPFAM" id="SSF81383">
    <property type="entry name" value="F-box domain"/>
    <property type="match status" value="1"/>
</dbReference>
<name>A0ABU6UE91_9FABA</name>
<feature type="domain" description="F-box" evidence="1">
    <location>
        <begin position="4"/>
        <end position="58"/>
    </location>
</feature>
<dbReference type="InterPro" id="IPR032675">
    <property type="entry name" value="LRR_dom_sf"/>
</dbReference>